<dbReference type="VEuPathDB" id="TriTrypDB:C3747_112g151"/>
<evidence type="ECO:0000313" key="3">
    <source>
        <dbReference type="EMBL" id="PWV06610.1"/>
    </source>
</evidence>
<dbReference type="VEuPathDB" id="TriTrypDB:TCSYLVIO_007098"/>
<accession>A0A2V2WD96</accession>
<dbReference type="VEuPathDB" id="TriTrypDB:TcCL_ESM03350"/>
<organism evidence="3 4">
    <name type="scientific">Trypanosoma cruzi</name>
    <dbReference type="NCBI Taxonomy" id="5693"/>
    <lineage>
        <taxon>Eukaryota</taxon>
        <taxon>Discoba</taxon>
        <taxon>Euglenozoa</taxon>
        <taxon>Kinetoplastea</taxon>
        <taxon>Metakinetoplastina</taxon>
        <taxon>Trypanosomatida</taxon>
        <taxon>Trypanosomatidae</taxon>
        <taxon>Trypanosoma</taxon>
        <taxon>Schizotrypanum</taxon>
    </lineage>
</organism>
<dbReference type="VEuPathDB" id="TriTrypDB:TcCLB.504883.60"/>
<dbReference type="VEuPathDB" id="TriTrypDB:BCY84_02007"/>
<reference evidence="3 4" key="1">
    <citation type="journal article" date="2018" name="Microb. Genom.">
        <title>Expanding an expanded genome: long-read sequencing of Trypanosoma cruzi.</title>
        <authorList>
            <person name="Berna L."/>
            <person name="Rodriguez M."/>
            <person name="Chiribao M.L."/>
            <person name="Parodi-Talice A."/>
            <person name="Pita S."/>
            <person name="Rijo G."/>
            <person name="Alvarez-Valin F."/>
            <person name="Robello C."/>
        </authorList>
    </citation>
    <scope>NUCLEOTIDE SEQUENCE [LARGE SCALE GENOMIC DNA]</scope>
    <source>
        <strain evidence="3 4">TCC</strain>
    </source>
</reference>
<feature type="domain" description="F-box" evidence="2">
    <location>
        <begin position="16"/>
        <end position="63"/>
    </location>
</feature>
<dbReference type="PROSITE" id="PS50181">
    <property type="entry name" value="FBOX"/>
    <property type="match status" value="1"/>
</dbReference>
<dbReference type="InterPro" id="IPR001810">
    <property type="entry name" value="F-box_dom"/>
</dbReference>
<protein>
    <recommendedName>
        <fullName evidence="2">F-box domain-containing protein</fullName>
    </recommendedName>
</protein>
<dbReference type="OrthoDB" id="265876at2759"/>
<dbReference type="VEuPathDB" id="TriTrypDB:TcG_05289"/>
<dbReference type="VEuPathDB" id="TriTrypDB:TcG_05290"/>
<dbReference type="VEuPathDB" id="TriTrypDB:Tc_MARK_5845"/>
<dbReference type="VEuPathDB" id="TriTrypDB:TcCLB.506511.40"/>
<dbReference type="InterPro" id="IPR036047">
    <property type="entry name" value="F-box-like_dom_sf"/>
</dbReference>
<name>A0A2V2WD96_TRYCR</name>
<dbReference type="VEuPathDB" id="TriTrypDB:ECC02_004779"/>
<feature type="region of interest" description="Disordered" evidence="1">
    <location>
        <begin position="172"/>
        <end position="193"/>
    </location>
</feature>
<evidence type="ECO:0000259" key="2">
    <source>
        <dbReference type="PROSITE" id="PS50181"/>
    </source>
</evidence>
<sequence length="577" mass="64028">MMKSIGMSVASATPEQLSLSRIPLDVLRLVLSFLPAPVTLNTVAVVSSLFSAVTRSGTYWQNVWIERVSAFFRSYAQVANLLSSSNGFSYASSSHELLGDHKILLASVPSLALPRLCIHGYSGDLSVTEEHDDKESRITQMRLRVGSMVLLSALSVDASTLAQHLISSSSREERCNHHHYHNHRHDGDEGRNELGATNELRRKNCVKDHLRLRKALYFLDDEKALDLATKRRPMIDSLYAIRLFMLHLALPPPHRREGTPLEREAVLAEFISALVYAWECCHPSMRPDMSTMRRLLPQMELMSTTLFVGGSEEEEAVETGDGYTDVFFPVADPLSSLPFPAPFQSLPLSVSSNGVLIAGSDAGTACRLRHSLADTLVYLFLLHHVTFSDIHQHVWDDERKCAICSRLLSPTGHAVEFRFFMSSLRGSYPRFFVKMAFAEGELPHTCIRETFDNESSRNATSLLGSSSSDDVVPKILTLFYGGFGRVEVDIPPTVSRDGFLRLRESLGLAPTFPMQLLWNVVVLATGVGGALLRAQGPYFKLYYQTSFTAAFEKTFPNTTSTAKTAGCESTQAVREAV</sequence>
<dbReference type="OMA" id="WNAYINE"/>
<comment type="caution">
    <text evidence="3">The sequence shown here is derived from an EMBL/GenBank/DDBJ whole genome shotgun (WGS) entry which is preliminary data.</text>
</comment>
<dbReference type="VEuPathDB" id="TriTrypDB:TCDM_03058"/>
<dbReference type="Proteomes" id="UP000246078">
    <property type="component" value="Unassembled WGS sequence"/>
</dbReference>
<evidence type="ECO:0000256" key="1">
    <source>
        <dbReference type="SAM" id="MobiDB-lite"/>
    </source>
</evidence>
<gene>
    <name evidence="3" type="ORF">C3747_112g151</name>
</gene>
<dbReference type="VEuPathDB" id="TriTrypDB:C4B63_26g318"/>
<dbReference type="VEuPathDB" id="TriTrypDB:TcBrA4_0118520"/>
<dbReference type="SUPFAM" id="SSF81383">
    <property type="entry name" value="F-box domain"/>
    <property type="match status" value="1"/>
</dbReference>
<evidence type="ECO:0000313" key="4">
    <source>
        <dbReference type="Proteomes" id="UP000246078"/>
    </source>
</evidence>
<dbReference type="EMBL" id="PRFC01000112">
    <property type="protein sequence ID" value="PWV06610.1"/>
    <property type="molecule type" value="Genomic_DNA"/>
</dbReference>
<dbReference type="AlphaFoldDB" id="A0A2V2WD96"/>
<proteinExistence type="predicted"/>